<dbReference type="KEGG" id="caqa:MICH65_0056"/>
<protein>
    <submittedName>
        <fullName evidence="7">Sodium:calcium antiporter</fullName>
    </submittedName>
</protein>
<evidence type="ECO:0000256" key="2">
    <source>
        <dbReference type="ARBA" id="ARBA00022692"/>
    </source>
</evidence>
<dbReference type="Pfam" id="PF01699">
    <property type="entry name" value="Na_Ca_ex"/>
    <property type="match status" value="2"/>
</dbReference>
<feature type="domain" description="Sodium/calcium exchanger membrane region" evidence="6">
    <location>
        <begin position="182"/>
        <end position="321"/>
    </location>
</feature>
<gene>
    <name evidence="7" type="ORF">MICH65_0056</name>
</gene>
<dbReference type="InterPro" id="IPR004837">
    <property type="entry name" value="NaCa_Exmemb"/>
</dbReference>
<evidence type="ECO:0000256" key="1">
    <source>
        <dbReference type="ARBA" id="ARBA00004141"/>
    </source>
</evidence>
<dbReference type="PANTHER" id="PTHR10846">
    <property type="entry name" value="SODIUM/POTASSIUM/CALCIUM EXCHANGER"/>
    <property type="match status" value="1"/>
</dbReference>
<feature type="transmembrane region" description="Helical" evidence="5">
    <location>
        <begin position="83"/>
        <end position="103"/>
    </location>
</feature>
<dbReference type="EMBL" id="CP047901">
    <property type="protein sequence ID" value="QHO63037.1"/>
    <property type="molecule type" value="Genomic_DNA"/>
</dbReference>
<dbReference type="AlphaFoldDB" id="A0A857N4J4"/>
<evidence type="ECO:0000259" key="6">
    <source>
        <dbReference type="Pfam" id="PF01699"/>
    </source>
</evidence>
<feature type="transmembrane region" description="Helical" evidence="5">
    <location>
        <begin position="308"/>
        <end position="328"/>
    </location>
</feature>
<dbReference type="GO" id="GO:0006874">
    <property type="term" value="P:intracellular calcium ion homeostasis"/>
    <property type="evidence" value="ECO:0007669"/>
    <property type="project" value="TreeGrafter"/>
</dbReference>
<organism evidence="7 8">
    <name type="scientific">Candidatus Chazhemtobacterium aquaticus</name>
    <dbReference type="NCBI Taxonomy" id="2715735"/>
    <lineage>
        <taxon>Bacteria</taxon>
        <taxon>Candidatus Chazhemtobacteraceae</taxon>
        <taxon>Candidatus Chazhemtobacterium</taxon>
    </lineage>
</organism>
<name>A0A857N4J4_9BACT</name>
<accession>A0A857N4J4</accession>
<dbReference type="GO" id="GO:0008273">
    <property type="term" value="F:calcium, potassium:sodium antiporter activity"/>
    <property type="evidence" value="ECO:0007669"/>
    <property type="project" value="TreeGrafter"/>
</dbReference>
<dbReference type="Proteomes" id="UP000463983">
    <property type="component" value="Chromosome"/>
</dbReference>
<comment type="subcellular location">
    <subcellularLocation>
        <location evidence="1">Membrane</location>
        <topology evidence="1">Multi-pass membrane protein</topology>
    </subcellularLocation>
</comment>
<feature type="transmembrane region" description="Helical" evidence="5">
    <location>
        <begin position="6"/>
        <end position="28"/>
    </location>
</feature>
<evidence type="ECO:0000313" key="8">
    <source>
        <dbReference type="Proteomes" id="UP000463983"/>
    </source>
</evidence>
<keyword evidence="8" id="KW-1185">Reference proteome</keyword>
<dbReference type="GO" id="GO:0005262">
    <property type="term" value="F:calcium channel activity"/>
    <property type="evidence" value="ECO:0007669"/>
    <property type="project" value="TreeGrafter"/>
</dbReference>
<evidence type="ECO:0000256" key="4">
    <source>
        <dbReference type="ARBA" id="ARBA00023136"/>
    </source>
</evidence>
<evidence type="ECO:0000256" key="5">
    <source>
        <dbReference type="SAM" id="Phobius"/>
    </source>
</evidence>
<feature type="transmembrane region" description="Helical" evidence="5">
    <location>
        <begin position="110"/>
        <end position="126"/>
    </location>
</feature>
<keyword evidence="2 5" id="KW-0812">Transmembrane</keyword>
<proteinExistence type="predicted"/>
<reference evidence="8" key="1">
    <citation type="journal article" date="2020" name="Microorganisms">
        <title>Complete Genome of a Member of a New Bacterial Lineage in the Microgenomates Group Reveals an Unusual Nucleotide Composition Disparity Between Two Strands of DNA and Limited Metabolic Potential.</title>
        <authorList>
            <person name="Kadnikov V.V."/>
            <person name="Mardanov A.V."/>
            <person name="Beletsky A.V."/>
            <person name="Karnachuk O.V."/>
            <person name="Ravin N.V."/>
        </authorList>
    </citation>
    <scope>NUCLEOTIDE SEQUENCE [LARGE SCALE GENOMIC DNA]</scope>
</reference>
<keyword evidence="4 5" id="KW-0472">Membrane</keyword>
<feature type="transmembrane region" description="Helical" evidence="5">
    <location>
        <begin position="181"/>
        <end position="200"/>
    </location>
</feature>
<dbReference type="InterPro" id="IPR004481">
    <property type="entry name" value="K/Na/Ca-exchanger"/>
</dbReference>
<sequence length="342" mass="36605">MLASSMAWQVVVMLLAVGVLVKATDAVVRGLDELIRVTKWGRFGVAVGLMAVTTSLPELFVGISSALEGASSLSLGNVIGSNIANLSLVIGGAVLVGGSVAVVGNYAREDLVYTFLVGSLPLLLLMDKSLGRVEGLLLLVVYGVYLWLVSKGKPRKVLEWDVREMTRSALRRIGSRETTRPLAWVLVGMVVVVAASEVVVDMGLVLAQGFGIPILLVGIFGLAVGSSLPELVLWLKAAMKGDAVLIFGSLLGSVVTNSTLVIGVTALVSPIKVQAIDSYLVATLAYIIVFWLFWLLTKTKRRLDRWEGVALILVYLILLVVELTKSGYGIEVWRGLMSWIIG</sequence>
<feature type="domain" description="Sodium/calcium exchanger membrane region" evidence="6">
    <location>
        <begin position="9"/>
        <end position="149"/>
    </location>
</feature>
<keyword evidence="3 5" id="KW-1133">Transmembrane helix</keyword>
<evidence type="ECO:0000313" key="7">
    <source>
        <dbReference type="EMBL" id="QHO63037.1"/>
    </source>
</evidence>
<dbReference type="Gene3D" id="1.20.1420.30">
    <property type="entry name" value="NCX, central ion-binding region"/>
    <property type="match status" value="1"/>
</dbReference>
<dbReference type="GO" id="GO:0005886">
    <property type="term" value="C:plasma membrane"/>
    <property type="evidence" value="ECO:0007669"/>
    <property type="project" value="TreeGrafter"/>
</dbReference>
<feature type="transmembrane region" description="Helical" evidence="5">
    <location>
        <begin position="279"/>
        <end position="296"/>
    </location>
</feature>
<dbReference type="InterPro" id="IPR044880">
    <property type="entry name" value="NCX_ion-bd_dom_sf"/>
</dbReference>
<dbReference type="PANTHER" id="PTHR10846:SF8">
    <property type="entry name" value="INNER MEMBRANE PROTEIN YRBG"/>
    <property type="match status" value="1"/>
</dbReference>
<feature type="transmembrane region" description="Helical" evidence="5">
    <location>
        <begin position="212"/>
        <end position="232"/>
    </location>
</feature>
<evidence type="ECO:0000256" key="3">
    <source>
        <dbReference type="ARBA" id="ARBA00022989"/>
    </source>
</evidence>
<feature type="transmembrane region" description="Helical" evidence="5">
    <location>
        <begin position="40"/>
        <end position="63"/>
    </location>
</feature>
<feature type="transmembrane region" description="Helical" evidence="5">
    <location>
        <begin position="244"/>
        <end position="267"/>
    </location>
</feature>
<feature type="transmembrane region" description="Helical" evidence="5">
    <location>
        <begin position="132"/>
        <end position="149"/>
    </location>
</feature>